<dbReference type="SUPFAM" id="SSF47384">
    <property type="entry name" value="Homodimeric domain of signal transducing histidine kinase"/>
    <property type="match status" value="1"/>
</dbReference>
<dbReference type="Gene3D" id="3.30.565.10">
    <property type="entry name" value="Histidine kinase-like ATPase, C-terminal domain"/>
    <property type="match status" value="1"/>
</dbReference>
<evidence type="ECO:0000256" key="1">
    <source>
        <dbReference type="ARBA" id="ARBA00000085"/>
    </source>
</evidence>
<dbReference type="PANTHER" id="PTHR43065">
    <property type="entry name" value="SENSOR HISTIDINE KINASE"/>
    <property type="match status" value="1"/>
</dbReference>
<evidence type="ECO:0000256" key="8">
    <source>
        <dbReference type="SAM" id="Phobius"/>
    </source>
</evidence>
<keyword evidence="7" id="KW-0902">Two-component regulatory system</keyword>
<gene>
    <name evidence="10" type="ORF">FHK82_01320</name>
</gene>
<comment type="caution">
    <text evidence="10">The sequence shown here is derived from an EMBL/GenBank/DDBJ whole genome shotgun (WGS) entry which is preliminary data.</text>
</comment>
<evidence type="ECO:0000313" key="11">
    <source>
        <dbReference type="Proteomes" id="UP000317355"/>
    </source>
</evidence>
<evidence type="ECO:0000256" key="6">
    <source>
        <dbReference type="ARBA" id="ARBA00022840"/>
    </source>
</evidence>
<feature type="transmembrane region" description="Helical" evidence="8">
    <location>
        <begin position="160"/>
        <end position="181"/>
    </location>
</feature>
<dbReference type="InterPro" id="IPR004358">
    <property type="entry name" value="Sig_transdc_His_kin-like_C"/>
</dbReference>
<dbReference type="InterPro" id="IPR036890">
    <property type="entry name" value="HATPase_C_sf"/>
</dbReference>
<evidence type="ECO:0000256" key="2">
    <source>
        <dbReference type="ARBA" id="ARBA00012438"/>
    </source>
</evidence>
<dbReference type="EMBL" id="VMRY01000003">
    <property type="protein sequence ID" value="TVT59648.1"/>
    <property type="molecule type" value="Genomic_DNA"/>
</dbReference>
<dbReference type="PRINTS" id="PR00344">
    <property type="entry name" value="BCTRLSENSOR"/>
</dbReference>
<dbReference type="EC" id="2.7.13.3" evidence="2"/>
<feature type="transmembrane region" description="Helical" evidence="8">
    <location>
        <begin position="109"/>
        <end position="128"/>
    </location>
</feature>
<comment type="catalytic activity">
    <reaction evidence="1">
        <text>ATP + protein L-histidine = ADP + protein N-phospho-L-histidine.</text>
        <dbReference type="EC" id="2.7.13.3"/>
    </reaction>
</comment>
<protein>
    <recommendedName>
        <fullName evidence="2">histidine kinase</fullName>
        <ecNumber evidence="2">2.7.13.3</ecNumber>
    </recommendedName>
</protein>
<evidence type="ECO:0000256" key="7">
    <source>
        <dbReference type="ARBA" id="ARBA00023012"/>
    </source>
</evidence>
<feature type="domain" description="Histidine kinase" evidence="9">
    <location>
        <begin position="265"/>
        <end position="519"/>
    </location>
</feature>
<dbReference type="Pfam" id="PF02518">
    <property type="entry name" value="HATPase_c"/>
    <property type="match status" value="1"/>
</dbReference>
<evidence type="ECO:0000256" key="3">
    <source>
        <dbReference type="ARBA" id="ARBA00022679"/>
    </source>
</evidence>
<keyword evidence="8" id="KW-0472">Membrane</keyword>
<proteinExistence type="predicted"/>
<keyword evidence="3" id="KW-0808">Transferase</keyword>
<dbReference type="InterPro" id="IPR036097">
    <property type="entry name" value="HisK_dim/P_sf"/>
</dbReference>
<dbReference type="PROSITE" id="PS50109">
    <property type="entry name" value="HIS_KIN"/>
    <property type="match status" value="1"/>
</dbReference>
<reference evidence="10 11" key="1">
    <citation type="submission" date="2019-07" db="EMBL/GenBank/DDBJ databases">
        <title>The pathways for chlorine oxyanion respiration interact through the shared metabolite chlorate.</title>
        <authorList>
            <person name="Barnum T.P."/>
            <person name="Cheng Y."/>
            <person name="Hill K.A."/>
            <person name="Lucas L.N."/>
            <person name="Carlson H.K."/>
            <person name="Coates J.D."/>
        </authorList>
    </citation>
    <scope>NUCLEOTIDE SEQUENCE [LARGE SCALE GENOMIC DNA]</scope>
    <source>
        <strain evidence="10">BK-3</strain>
    </source>
</reference>
<dbReference type="InterPro" id="IPR005467">
    <property type="entry name" value="His_kinase_dom"/>
</dbReference>
<keyword evidence="8" id="KW-1133">Transmembrane helix</keyword>
<dbReference type="SMART" id="SM00387">
    <property type="entry name" value="HATPase_c"/>
    <property type="match status" value="1"/>
</dbReference>
<evidence type="ECO:0000259" key="9">
    <source>
        <dbReference type="PROSITE" id="PS50109"/>
    </source>
</evidence>
<dbReference type="SUPFAM" id="SSF55874">
    <property type="entry name" value="ATPase domain of HSP90 chaperone/DNA topoisomerase II/histidine kinase"/>
    <property type="match status" value="1"/>
</dbReference>
<feature type="transmembrane region" description="Helical" evidence="8">
    <location>
        <begin position="187"/>
        <end position="210"/>
    </location>
</feature>
<dbReference type="GO" id="GO:0000155">
    <property type="term" value="F:phosphorelay sensor kinase activity"/>
    <property type="evidence" value="ECO:0007669"/>
    <property type="project" value="InterPro"/>
</dbReference>
<keyword evidence="4" id="KW-0547">Nucleotide-binding</keyword>
<accession>A0A558DF37</accession>
<keyword evidence="6" id="KW-0067">ATP-binding</keyword>
<evidence type="ECO:0000313" key="10">
    <source>
        <dbReference type="EMBL" id="TVT59648.1"/>
    </source>
</evidence>
<dbReference type="Gene3D" id="1.10.287.130">
    <property type="match status" value="1"/>
</dbReference>
<feature type="transmembrane region" description="Helical" evidence="8">
    <location>
        <begin position="44"/>
        <end position="64"/>
    </location>
</feature>
<organism evidence="10 11">
    <name type="scientific">Sedimenticola thiotaurini</name>
    <dbReference type="NCBI Taxonomy" id="1543721"/>
    <lineage>
        <taxon>Bacteria</taxon>
        <taxon>Pseudomonadati</taxon>
        <taxon>Pseudomonadota</taxon>
        <taxon>Gammaproteobacteria</taxon>
        <taxon>Chromatiales</taxon>
        <taxon>Sedimenticolaceae</taxon>
        <taxon>Sedimenticola</taxon>
    </lineage>
</organism>
<feature type="transmembrane region" description="Helical" evidence="8">
    <location>
        <begin position="70"/>
        <end position="88"/>
    </location>
</feature>
<dbReference type="AlphaFoldDB" id="A0A558DF37"/>
<dbReference type="GO" id="GO:0005524">
    <property type="term" value="F:ATP binding"/>
    <property type="evidence" value="ECO:0007669"/>
    <property type="project" value="UniProtKB-KW"/>
</dbReference>
<sequence>MLHPVALHEERNWFQLDAELHALPEEQQRQVRGRIARDMGQRSGVAPLGYPAVAILLFFISADVREQMDWLWLPSLGLMLSGVVEFVMGRRLAVAEDGAIHRTKQLYQLFSLISALSWGMYTGLVIVIHEGNPLSMLMFLCTVAATSISVGSQTQEKSHWLYFLALMWTPIAASTAIVAGIHKESEVLLFAILAVAFPVLVGTQGLRLVAEYLEAQLDRSALENRTLDLEEALIKQQLAEKARSAMEVQLRHAQKLESIGQLAAGIAHEINTPIQFVGDNTRFLKEAFADIENLHKAEHELMAGASEGQLSVERLRELEAEHDLDYLREEIPKSLAQSQDGLSRIANIVSAMKEFSHPGGRDKELVDINRSINTTIEVSRNEWKYVAELDCLLDESLPMVPGYSQELNQVFLNMIVNAAHAIKEKSESGDGGKGLICISTQRMSDGVEIVIKDNGAGIPEALIAKVFDPFFTTKAVGKGSGQGLAIAYSVIVDKHAGMISVNSQLGEGTTFTLQLPVIDKNKEA</sequence>
<keyword evidence="8" id="KW-0812">Transmembrane</keyword>
<evidence type="ECO:0000256" key="4">
    <source>
        <dbReference type="ARBA" id="ARBA00022741"/>
    </source>
</evidence>
<dbReference type="InterPro" id="IPR003594">
    <property type="entry name" value="HATPase_dom"/>
</dbReference>
<dbReference type="PANTHER" id="PTHR43065:SF46">
    <property type="entry name" value="C4-DICARBOXYLATE TRANSPORT SENSOR PROTEIN DCTB"/>
    <property type="match status" value="1"/>
</dbReference>
<evidence type="ECO:0000256" key="5">
    <source>
        <dbReference type="ARBA" id="ARBA00022777"/>
    </source>
</evidence>
<keyword evidence="5" id="KW-0418">Kinase</keyword>
<dbReference type="Proteomes" id="UP000317355">
    <property type="component" value="Unassembled WGS sequence"/>
</dbReference>
<name>A0A558DF37_9GAMM</name>